<reference evidence="12 13" key="1">
    <citation type="submission" date="2018-08" db="EMBL/GenBank/DDBJ databases">
        <title>Genomic Encyclopedia of Type Strains, Phase IV (KMG-IV): sequencing the most valuable type-strain genomes for metagenomic binning, comparative biology and taxonomic classification.</title>
        <authorList>
            <person name="Goeker M."/>
        </authorList>
    </citation>
    <scope>NUCLEOTIDE SEQUENCE [LARGE SCALE GENOMIC DNA]</scope>
    <source>
        <strain evidence="12 13">BW863</strain>
    </source>
</reference>
<evidence type="ECO:0000256" key="10">
    <source>
        <dbReference type="ARBA" id="ARBA00031323"/>
    </source>
</evidence>
<evidence type="ECO:0000256" key="6">
    <source>
        <dbReference type="ARBA" id="ARBA00022603"/>
    </source>
</evidence>
<dbReference type="SUPFAM" id="SSF53335">
    <property type="entry name" value="S-adenosyl-L-methionine-dependent methyltransferases"/>
    <property type="match status" value="1"/>
</dbReference>
<dbReference type="AlphaFoldDB" id="A0A3D9YZ87"/>
<keyword evidence="8" id="KW-0949">S-adenosyl-L-methionine</keyword>
<evidence type="ECO:0000256" key="5">
    <source>
        <dbReference type="ARBA" id="ARBA00022490"/>
    </source>
</evidence>
<dbReference type="Proteomes" id="UP000256900">
    <property type="component" value="Unassembled WGS sequence"/>
</dbReference>
<dbReference type="PANTHER" id="PTHR11579:SF0">
    <property type="entry name" value="PROTEIN-L-ISOASPARTATE(D-ASPARTATE) O-METHYLTRANSFERASE"/>
    <property type="match status" value="1"/>
</dbReference>
<evidence type="ECO:0000256" key="9">
    <source>
        <dbReference type="ARBA" id="ARBA00030757"/>
    </source>
</evidence>
<name>A0A3D9YZ87_9HYPH</name>
<dbReference type="EMBL" id="QUMO01000002">
    <property type="protein sequence ID" value="REF87967.1"/>
    <property type="molecule type" value="Genomic_DNA"/>
</dbReference>
<proteinExistence type="inferred from homology"/>
<dbReference type="GO" id="GO:0032259">
    <property type="term" value="P:methylation"/>
    <property type="evidence" value="ECO:0007669"/>
    <property type="project" value="UniProtKB-KW"/>
</dbReference>
<evidence type="ECO:0000256" key="4">
    <source>
        <dbReference type="ARBA" id="ARBA00013346"/>
    </source>
</evidence>
<protein>
    <recommendedName>
        <fullName evidence="4">Protein-L-isoaspartate O-methyltransferase</fullName>
        <ecNumber evidence="3">2.1.1.77</ecNumber>
    </recommendedName>
    <alternativeName>
        <fullName evidence="11">L-isoaspartyl protein carboxyl methyltransferase</fullName>
    </alternativeName>
    <alternativeName>
        <fullName evidence="9">Protein L-isoaspartyl methyltransferase</fullName>
    </alternativeName>
    <alternativeName>
        <fullName evidence="10">Protein-beta-aspartate methyltransferase</fullName>
    </alternativeName>
</protein>
<dbReference type="InterPro" id="IPR000682">
    <property type="entry name" value="PCMT"/>
</dbReference>
<keyword evidence="6 12" id="KW-0489">Methyltransferase</keyword>
<evidence type="ECO:0000313" key="13">
    <source>
        <dbReference type="Proteomes" id="UP000256900"/>
    </source>
</evidence>
<dbReference type="EC" id="2.1.1.77" evidence="3"/>
<sequence>MTRIGSLAVAEEDAATARGEEKAAFLLRLRSSGIRDLDLLRALEKVPREMFVPHRFVDLARRDLALPIGCGQTLSEPSLVARMIAALGVTREQRVLEIGTGSGYATAILAEIGAQVVSIERFQTLAIAARLRLERLGRQNVEVIFADGLGVPAAAGPFDRILIHARLDELPPDLVALLVSDGRIVVARPDREVAWRQVLVELRRDAAGALVETQIGPCRLQALLPGIAQVL</sequence>
<keyword evidence="5" id="KW-0963">Cytoplasm</keyword>
<dbReference type="GO" id="GO:0005737">
    <property type="term" value="C:cytoplasm"/>
    <property type="evidence" value="ECO:0007669"/>
    <property type="project" value="UniProtKB-SubCell"/>
</dbReference>
<evidence type="ECO:0000256" key="3">
    <source>
        <dbReference type="ARBA" id="ARBA00011890"/>
    </source>
</evidence>
<comment type="similarity">
    <text evidence="2">Belongs to the methyltransferase superfamily. L-isoaspartyl/D-aspartyl protein methyltransferase family.</text>
</comment>
<organism evidence="12 13">
    <name type="scientific">Methylovirgula ligni</name>
    <dbReference type="NCBI Taxonomy" id="569860"/>
    <lineage>
        <taxon>Bacteria</taxon>
        <taxon>Pseudomonadati</taxon>
        <taxon>Pseudomonadota</taxon>
        <taxon>Alphaproteobacteria</taxon>
        <taxon>Hyphomicrobiales</taxon>
        <taxon>Beijerinckiaceae</taxon>
        <taxon>Methylovirgula</taxon>
    </lineage>
</organism>
<evidence type="ECO:0000256" key="2">
    <source>
        <dbReference type="ARBA" id="ARBA00005369"/>
    </source>
</evidence>
<evidence type="ECO:0000313" key="12">
    <source>
        <dbReference type="EMBL" id="REF87967.1"/>
    </source>
</evidence>
<keyword evidence="7 12" id="KW-0808">Transferase</keyword>
<dbReference type="InterPro" id="IPR029063">
    <property type="entry name" value="SAM-dependent_MTases_sf"/>
</dbReference>
<dbReference type="Gene3D" id="3.40.50.150">
    <property type="entry name" value="Vaccinia Virus protein VP39"/>
    <property type="match status" value="1"/>
</dbReference>
<comment type="caution">
    <text evidence="12">The sequence shown here is derived from an EMBL/GenBank/DDBJ whole genome shotgun (WGS) entry which is preliminary data.</text>
</comment>
<dbReference type="RefSeq" id="WP_245411219.1">
    <property type="nucleotide sequence ID" value="NZ_CP025086.1"/>
</dbReference>
<dbReference type="GO" id="GO:0004719">
    <property type="term" value="F:protein-L-isoaspartate (D-aspartate) O-methyltransferase activity"/>
    <property type="evidence" value="ECO:0007669"/>
    <property type="project" value="UniProtKB-EC"/>
</dbReference>
<dbReference type="NCBIfam" id="NF001453">
    <property type="entry name" value="PRK00312.1"/>
    <property type="match status" value="1"/>
</dbReference>
<accession>A0A3D9YZ87</accession>
<dbReference type="PANTHER" id="PTHR11579">
    <property type="entry name" value="PROTEIN-L-ISOASPARTATE O-METHYLTRANSFERASE"/>
    <property type="match status" value="1"/>
</dbReference>
<dbReference type="CDD" id="cd02440">
    <property type="entry name" value="AdoMet_MTases"/>
    <property type="match status" value="1"/>
</dbReference>
<evidence type="ECO:0000256" key="1">
    <source>
        <dbReference type="ARBA" id="ARBA00004496"/>
    </source>
</evidence>
<evidence type="ECO:0000256" key="11">
    <source>
        <dbReference type="ARBA" id="ARBA00031350"/>
    </source>
</evidence>
<keyword evidence="13" id="KW-1185">Reference proteome</keyword>
<dbReference type="Pfam" id="PF01135">
    <property type="entry name" value="PCMT"/>
    <property type="match status" value="1"/>
</dbReference>
<evidence type="ECO:0000256" key="8">
    <source>
        <dbReference type="ARBA" id="ARBA00022691"/>
    </source>
</evidence>
<comment type="subcellular location">
    <subcellularLocation>
        <location evidence="1">Cytoplasm</location>
    </subcellularLocation>
</comment>
<evidence type="ECO:0000256" key="7">
    <source>
        <dbReference type="ARBA" id="ARBA00022679"/>
    </source>
</evidence>
<gene>
    <name evidence="12" type="ORF">DES32_1606</name>
</gene>